<evidence type="ECO:0000313" key="2">
    <source>
        <dbReference type="EMBL" id="RCN52168.1"/>
    </source>
</evidence>
<accession>A0A368H8X4</accession>
<proteinExistence type="predicted"/>
<dbReference type="Gene3D" id="3.40.33.10">
    <property type="entry name" value="CAP"/>
    <property type="match status" value="1"/>
</dbReference>
<dbReference type="OrthoDB" id="5807453at2759"/>
<evidence type="ECO:0000313" key="3">
    <source>
        <dbReference type="Proteomes" id="UP000252519"/>
    </source>
</evidence>
<organism evidence="2 3">
    <name type="scientific">Ancylostoma caninum</name>
    <name type="common">Dog hookworm</name>
    <dbReference type="NCBI Taxonomy" id="29170"/>
    <lineage>
        <taxon>Eukaryota</taxon>
        <taxon>Metazoa</taxon>
        <taxon>Ecdysozoa</taxon>
        <taxon>Nematoda</taxon>
        <taxon>Chromadorea</taxon>
        <taxon>Rhabditida</taxon>
        <taxon>Rhabditina</taxon>
        <taxon>Rhabditomorpha</taxon>
        <taxon>Strongyloidea</taxon>
        <taxon>Ancylostomatidae</taxon>
        <taxon>Ancylostomatinae</taxon>
        <taxon>Ancylostoma</taxon>
    </lineage>
</organism>
<sequence>MFQRTGSQNLYLPKFNIPNFGKMMWDSNSYIGCAVVRCSSFTNVVCHYGPKTRSIGRWGNTIYHMGPTCNRCKNSCVEGLCS</sequence>
<reference evidence="2 3" key="1">
    <citation type="submission" date="2014-10" db="EMBL/GenBank/DDBJ databases">
        <title>Draft genome of the hookworm Ancylostoma caninum.</title>
        <authorList>
            <person name="Mitreva M."/>
        </authorList>
    </citation>
    <scope>NUCLEOTIDE SEQUENCE [LARGE SCALE GENOMIC DNA]</scope>
    <source>
        <strain evidence="2 3">Baltimore</strain>
    </source>
</reference>
<dbReference type="InterPro" id="IPR035940">
    <property type="entry name" value="CAP_sf"/>
</dbReference>
<keyword evidence="3" id="KW-1185">Reference proteome</keyword>
<dbReference type="Pfam" id="PF00188">
    <property type="entry name" value="CAP"/>
    <property type="match status" value="1"/>
</dbReference>
<dbReference type="AlphaFoldDB" id="A0A368H8X4"/>
<dbReference type="InterPro" id="IPR014044">
    <property type="entry name" value="CAP_dom"/>
</dbReference>
<evidence type="ECO:0000259" key="1">
    <source>
        <dbReference type="Pfam" id="PF00188"/>
    </source>
</evidence>
<dbReference type="Proteomes" id="UP000252519">
    <property type="component" value="Unassembled WGS sequence"/>
</dbReference>
<dbReference type="EMBL" id="JOJR01000008">
    <property type="protein sequence ID" value="RCN52168.1"/>
    <property type="molecule type" value="Genomic_DNA"/>
</dbReference>
<gene>
    <name evidence="2" type="ORF">ANCCAN_01598</name>
</gene>
<name>A0A368H8X4_ANCCA</name>
<protein>
    <recommendedName>
        <fullName evidence="1">SCP domain-containing protein</fullName>
    </recommendedName>
</protein>
<feature type="domain" description="SCP" evidence="1">
    <location>
        <begin position="19"/>
        <end position="48"/>
    </location>
</feature>
<comment type="caution">
    <text evidence="2">The sequence shown here is derived from an EMBL/GenBank/DDBJ whole genome shotgun (WGS) entry which is preliminary data.</text>
</comment>
<dbReference type="SUPFAM" id="SSF55797">
    <property type="entry name" value="PR-1-like"/>
    <property type="match status" value="1"/>
</dbReference>